<dbReference type="STRING" id="1157490.EL26_03445"/>
<dbReference type="eggNOG" id="COG2176">
    <property type="taxonomic scope" value="Bacteria"/>
</dbReference>
<dbReference type="SUPFAM" id="SSF53098">
    <property type="entry name" value="Ribonuclease H-like"/>
    <property type="match status" value="1"/>
</dbReference>
<proteinExistence type="predicted"/>
<comment type="caution">
    <text evidence="5">The sequence shown here is derived from an EMBL/GenBank/DDBJ whole genome shotgun (WGS) entry which is preliminary data.</text>
</comment>
<dbReference type="SMART" id="SM00479">
    <property type="entry name" value="EXOIII"/>
    <property type="match status" value="1"/>
</dbReference>
<evidence type="ECO:0000313" key="6">
    <source>
        <dbReference type="Proteomes" id="UP000027931"/>
    </source>
</evidence>
<keyword evidence="1" id="KW-0540">Nuclease</keyword>
<dbReference type="InterPro" id="IPR006054">
    <property type="entry name" value="DnaQ"/>
</dbReference>
<dbReference type="Pfam" id="PF00929">
    <property type="entry name" value="RNase_T"/>
    <property type="match status" value="1"/>
</dbReference>
<dbReference type="FunFam" id="3.30.420.10:FF:000045">
    <property type="entry name" value="3'-5' exonuclease DinG"/>
    <property type="match status" value="1"/>
</dbReference>
<evidence type="ECO:0000313" key="5">
    <source>
        <dbReference type="EMBL" id="KEO84584.1"/>
    </source>
</evidence>
<dbReference type="GO" id="GO:0008408">
    <property type="term" value="F:3'-5' exonuclease activity"/>
    <property type="evidence" value="ECO:0007669"/>
    <property type="project" value="TreeGrafter"/>
</dbReference>
<evidence type="ECO:0000259" key="4">
    <source>
        <dbReference type="SMART" id="SM00479"/>
    </source>
</evidence>
<dbReference type="GO" id="GO:0003677">
    <property type="term" value="F:DNA binding"/>
    <property type="evidence" value="ECO:0007669"/>
    <property type="project" value="InterPro"/>
</dbReference>
<dbReference type="RefSeq" id="WP_038084468.1">
    <property type="nucleotide sequence ID" value="NZ_JMIR01000003.1"/>
</dbReference>
<keyword evidence="6" id="KW-1185">Reference proteome</keyword>
<feature type="domain" description="Exonuclease" evidence="4">
    <location>
        <begin position="56"/>
        <end position="225"/>
    </location>
</feature>
<dbReference type="Proteomes" id="UP000027931">
    <property type="component" value="Unassembled WGS sequence"/>
</dbReference>
<dbReference type="OrthoDB" id="9804290at2"/>
<sequence>MESNRFGFFRRFVKTPLQELLASTTQAEMSSQALFRHTLREAKTKAAWEMRLTDVRFVVVDTETTGFQPGDDALLSIGAVEVLGHRVQRKKLNSLVRPDPPQAIPPHVVQLTGLTDEAVAAAPPLRDVMLLFLQFVHDAVLVAHHAGHDMRFLNAGLKKTYKAQFPHRVLDTVDVARWLHPELTSFTLDELLALYEIPVVGRHTAIGDAQMTAQLWSCFVQEALTRGVSSLGDFIEQVVLAKRA</sequence>
<dbReference type="GO" id="GO:0005829">
    <property type="term" value="C:cytosol"/>
    <property type="evidence" value="ECO:0007669"/>
    <property type="project" value="TreeGrafter"/>
</dbReference>
<organism evidence="5 6">
    <name type="scientific">Tumebacillus flagellatus</name>
    <dbReference type="NCBI Taxonomy" id="1157490"/>
    <lineage>
        <taxon>Bacteria</taxon>
        <taxon>Bacillati</taxon>
        <taxon>Bacillota</taxon>
        <taxon>Bacilli</taxon>
        <taxon>Bacillales</taxon>
        <taxon>Alicyclobacillaceae</taxon>
        <taxon>Tumebacillus</taxon>
    </lineage>
</organism>
<accession>A0A074LTW7</accession>
<keyword evidence="2" id="KW-0378">Hydrolase</keyword>
<dbReference type="GO" id="GO:0003887">
    <property type="term" value="F:DNA-directed DNA polymerase activity"/>
    <property type="evidence" value="ECO:0007669"/>
    <property type="project" value="InterPro"/>
</dbReference>
<protein>
    <recommendedName>
        <fullName evidence="4">Exonuclease domain-containing protein</fullName>
    </recommendedName>
</protein>
<keyword evidence="3" id="KW-0269">Exonuclease</keyword>
<dbReference type="PANTHER" id="PTHR30231">
    <property type="entry name" value="DNA POLYMERASE III SUBUNIT EPSILON"/>
    <property type="match status" value="1"/>
</dbReference>
<dbReference type="InterPro" id="IPR012337">
    <property type="entry name" value="RNaseH-like_sf"/>
</dbReference>
<dbReference type="GO" id="GO:0045004">
    <property type="term" value="P:DNA replication proofreading"/>
    <property type="evidence" value="ECO:0007669"/>
    <property type="project" value="TreeGrafter"/>
</dbReference>
<dbReference type="InterPro" id="IPR013520">
    <property type="entry name" value="Ribonucl_H"/>
</dbReference>
<dbReference type="PANTHER" id="PTHR30231:SF41">
    <property type="entry name" value="DNA POLYMERASE III SUBUNIT EPSILON"/>
    <property type="match status" value="1"/>
</dbReference>
<evidence type="ECO:0000256" key="2">
    <source>
        <dbReference type="ARBA" id="ARBA00022801"/>
    </source>
</evidence>
<dbReference type="EMBL" id="JMIR01000003">
    <property type="protein sequence ID" value="KEO84584.1"/>
    <property type="molecule type" value="Genomic_DNA"/>
</dbReference>
<dbReference type="NCBIfam" id="TIGR00573">
    <property type="entry name" value="dnaq"/>
    <property type="match status" value="1"/>
</dbReference>
<dbReference type="Gene3D" id="3.30.420.10">
    <property type="entry name" value="Ribonuclease H-like superfamily/Ribonuclease H"/>
    <property type="match status" value="1"/>
</dbReference>
<reference evidence="5 6" key="1">
    <citation type="journal article" date="2013" name="Int. J. Syst. Evol. Microbiol.">
        <title>Tumebacillus flagellatus sp. nov., an alpha-amylase/pullulanase-producing bacterium isolated from cassava wastewater.</title>
        <authorList>
            <person name="Wang Q."/>
            <person name="Xie N."/>
            <person name="Qin Y."/>
            <person name="Shen N."/>
            <person name="Zhu J."/>
            <person name="Mi H."/>
            <person name="Huang R."/>
        </authorList>
    </citation>
    <scope>NUCLEOTIDE SEQUENCE [LARGE SCALE GENOMIC DNA]</scope>
    <source>
        <strain evidence="5 6">GST4</strain>
    </source>
</reference>
<dbReference type="AlphaFoldDB" id="A0A074LTW7"/>
<gene>
    <name evidence="5" type="ORF">EL26_03445</name>
</gene>
<evidence type="ECO:0000256" key="3">
    <source>
        <dbReference type="ARBA" id="ARBA00022839"/>
    </source>
</evidence>
<evidence type="ECO:0000256" key="1">
    <source>
        <dbReference type="ARBA" id="ARBA00022722"/>
    </source>
</evidence>
<name>A0A074LTW7_9BACL</name>
<dbReference type="CDD" id="cd06127">
    <property type="entry name" value="DEDDh"/>
    <property type="match status" value="1"/>
</dbReference>
<dbReference type="InterPro" id="IPR036397">
    <property type="entry name" value="RNaseH_sf"/>
</dbReference>